<evidence type="ECO:0000313" key="1">
    <source>
        <dbReference type="EMBL" id="CAF9943489.1"/>
    </source>
</evidence>
<keyword evidence="2" id="KW-1185">Reference proteome</keyword>
<proteinExistence type="predicted"/>
<organism evidence="1 2">
    <name type="scientific">Alectoria fallacina</name>
    <dbReference type="NCBI Taxonomy" id="1903189"/>
    <lineage>
        <taxon>Eukaryota</taxon>
        <taxon>Fungi</taxon>
        <taxon>Dikarya</taxon>
        <taxon>Ascomycota</taxon>
        <taxon>Pezizomycotina</taxon>
        <taxon>Lecanoromycetes</taxon>
        <taxon>OSLEUM clade</taxon>
        <taxon>Lecanoromycetidae</taxon>
        <taxon>Lecanorales</taxon>
        <taxon>Lecanorineae</taxon>
        <taxon>Parmeliaceae</taxon>
        <taxon>Alectoria</taxon>
    </lineage>
</organism>
<dbReference type="AlphaFoldDB" id="A0A8H3PL59"/>
<dbReference type="EMBL" id="CAJPDR010001062">
    <property type="protein sequence ID" value="CAF9943489.1"/>
    <property type="molecule type" value="Genomic_DNA"/>
</dbReference>
<sequence>MMLLRSFENGLATGLGCTLWSGVCVTIDPLRAFQVKQLMRRVGVRKFHEAIKISLKLPCPNLLIKEDYEEGVKAISLTKDDHEQFTLIETVTYAIISSTLASPNKPDLTGTDKTHLAWLRIYSMMLPPLSQD</sequence>
<name>A0A8H3PL59_9LECA</name>
<gene>
    <name evidence="1" type="ORF">ALECFALPRED_000489</name>
</gene>
<protein>
    <submittedName>
        <fullName evidence="1">Uncharacterized protein</fullName>
    </submittedName>
</protein>
<reference evidence="1" key="1">
    <citation type="submission" date="2021-03" db="EMBL/GenBank/DDBJ databases">
        <authorList>
            <person name="Tagirdzhanova G."/>
        </authorList>
    </citation>
    <scope>NUCLEOTIDE SEQUENCE</scope>
</reference>
<evidence type="ECO:0000313" key="2">
    <source>
        <dbReference type="Proteomes" id="UP000664203"/>
    </source>
</evidence>
<comment type="caution">
    <text evidence="1">The sequence shown here is derived from an EMBL/GenBank/DDBJ whole genome shotgun (WGS) entry which is preliminary data.</text>
</comment>
<accession>A0A8H3PL59</accession>
<dbReference type="Proteomes" id="UP000664203">
    <property type="component" value="Unassembled WGS sequence"/>
</dbReference>